<evidence type="ECO:0000313" key="3">
    <source>
        <dbReference type="Proteomes" id="UP000275078"/>
    </source>
</evidence>
<proteinExistence type="predicted"/>
<dbReference type="AlphaFoldDB" id="A0A3N4HPK3"/>
<dbReference type="EMBL" id="ML119757">
    <property type="protein sequence ID" value="RPA75755.1"/>
    <property type="molecule type" value="Genomic_DNA"/>
</dbReference>
<reference evidence="2 3" key="1">
    <citation type="journal article" date="2018" name="Nat. Ecol. Evol.">
        <title>Pezizomycetes genomes reveal the molecular basis of ectomycorrhizal truffle lifestyle.</title>
        <authorList>
            <person name="Murat C."/>
            <person name="Payen T."/>
            <person name="Noel B."/>
            <person name="Kuo A."/>
            <person name="Morin E."/>
            <person name="Chen J."/>
            <person name="Kohler A."/>
            <person name="Krizsan K."/>
            <person name="Balestrini R."/>
            <person name="Da Silva C."/>
            <person name="Montanini B."/>
            <person name="Hainaut M."/>
            <person name="Levati E."/>
            <person name="Barry K.W."/>
            <person name="Belfiori B."/>
            <person name="Cichocki N."/>
            <person name="Clum A."/>
            <person name="Dockter R.B."/>
            <person name="Fauchery L."/>
            <person name="Guy J."/>
            <person name="Iotti M."/>
            <person name="Le Tacon F."/>
            <person name="Lindquist E.A."/>
            <person name="Lipzen A."/>
            <person name="Malagnac F."/>
            <person name="Mello A."/>
            <person name="Molinier V."/>
            <person name="Miyauchi S."/>
            <person name="Poulain J."/>
            <person name="Riccioni C."/>
            <person name="Rubini A."/>
            <person name="Sitrit Y."/>
            <person name="Splivallo R."/>
            <person name="Traeger S."/>
            <person name="Wang M."/>
            <person name="Zifcakova L."/>
            <person name="Wipf D."/>
            <person name="Zambonelli A."/>
            <person name="Paolocci F."/>
            <person name="Nowrousian M."/>
            <person name="Ottonello S."/>
            <person name="Baldrian P."/>
            <person name="Spatafora J.W."/>
            <person name="Henrissat B."/>
            <person name="Nagy L.G."/>
            <person name="Aury J.M."/>
            <person name="Wincker P."/>
            <person name="Grigoriev I.V."/>
            <person name="Bonfante P."/>
            <person name="Martin F.M."/>
        </authorList>
    </citation>
    <scope>NUCLEOTIDE SEQUENCE [LARGE SCALE GENOMIC DNA]</scope>
    <source>
        <strain evidence="2 3">RN42</strain>
    </source>
</reference>
<feature type="compositionally biased region" description="Basic and acidic residues" evidence="1">
    <location>
        <begin position="107"/>
        <end position="120"/>
    </location>
</feature>
<gene>
    <name evidence="2" type="ORF">BJ508DRAFT_16088</name>
</gene>
<keyword evidence="3" id="KW-1185">Reference proteome</keyword>
<protein>
    <submittedName>
        <fullName evidence="2">Uncharacterized protein</fullName>
    </submittedName>
</protein>
<evidence type="ECO:0000256" key="1">
    <source>
        <dbReference type="SAM" id="MobiDB-lite"/>
    </source>
</evidence>
<feature type="compositionally biased region" description="Polar residues" evidence="1">
    <location>
        <begin position="59"/>
        <end position="70"/>
    </location>
</feature>
<accession>A0A3N4HPK3</accession>
<organism evidence="2 3">
    <name type="scientific">Ascobolus immersus RN42</name>
    <dbReference type="NCBI Taxonomy" id="1160509"/>
    <lineage>
        <taxon>Eukaryota</taxon>
        <taxon>Fungi</taxon>
        <taxon>Dikarya</taxon>
        <taxon>Ascomycota</taxon>
        <taxon>Pezizomycotina</taxon>
        <taxon>Pezizomycetes</taxon>
        <taxon>Pezizales</taxon>
        <taxon>Ascobolaceae</taxon>
        <taxon>Ascobolus</taxon>
    </lineage>
</organism>
<dbReference type="Proteomes" id="UP000275078">
    <property type="component" value="Unassembled WGS sequence"/>
</dbReference>
<feature type="region of interest" description="Disordered" evidence="1">
    <location>
        <begin position="53"/>
        <end position="128"/>
    </location>
</feature>
<evidence type="ECO:0000313" key="2">
    <source>
        <dbReference type="EMBL" id="RPA75755.1"/>
    </source>
</evidence>
<sequence>MQTRTLTHKREEQATPRHPYPQTHSSPAQLLRPIHVHIPVRCSAPAFIAFPTIKPSPQFPAQLQHLSTPPHQRAPDLSTTCPSKQHGAPATIPSKLSMQRSRSKVVSSEKRPRKLDDGTKKLMPSYES</sequence>
<feature type="region of interest" description="Disordered" evidence="1">
    <location>
        <begin position="1"/>
        <end position="29"/>
    </location>
</feature>
<name>A0A3N4HPK3_ASCIM</name>